<accession>A0AAW1VP73</accession>
<keyword evidence="4" id="KW-1185">Reference proteome</keyword>
<evidence type="ECO:0000256" key="2">
    <source>
        <dbReference type="ARBA" id="ARBA00022729"/>
    </source>
</evidence>
<dbReference type="EMBL" id="JBEDUW010000007">
    <property type="protein sequence ID" value="KAK9910093.1"/>
    <property type="molecule type" value="Genomic_DNA"/>
</dbReference>
<evidence type="ECO:0000313" key="3">
    <source>
        <dbReference type="EMBL" id="KAK9910093.1"/>
    </source>
</evidence>
<dbReference type="Proteomes" id="UP001457282">
    <property type="component" value="Unassembled WGS sequence"/>
</dbReference>
<sequence length="145" mass="15798">MGRVTVMIMRTTYPGCLSSNSYKVHERQSYLPNILAGSRRLLKNKNNKGKKPLPGSPLGSGCSTAKPRIVRRASGIRTADCCSGTCADLDTDRNDCGFWGHICPTNDICCGGHCVNPRTDNSNCGMRNNTCKVLSFCENGFCHYA</sequence>
<dbReference type="Pfam" id="PF04885">
    <property type="entry name" value="Stig1"/>
    <property type="match status" value="1"/>
</dbReference>
<dbReference type="InterPro" id="IPR006969">
    <property type="entry name" value="Stig-like"/>
</dbReference>
<name>A0AAW1VP73_RUBAR</name>
<proteinExistence type="inferred from homology"/>
<comment type="caution">
    <text evidence="3">The sequence shown here is derived from an EMBL/GenBank/DDBJ whole genome shotgun (WGS) entry which is preliminary data.</text>
</comment>
<dbReference type="PANTHER" id="PTHR33227">
    <property type="entry name" value="STIGMA-SPECIFIC STIG1-LIKE PROTEIN 3"/>
    <property type="match status" value="1"/>
</dbReference>
<keyword evidence="2" id="KW-0732">Signal</keyword>
<gene>
    <name evidence="3" type="ORF">M0R45_034068</name>
</gene>
<reference evidence="3 4" key="1">
    <citation type="journal article" date="2023" name="G3 (Bethesda)">
        <title>A chromosome-length genome assembly and annotation of blackberry (Rubus argutus, cv. 'Hillquist').</title>
        <authorList>
            <person name="Bruna T."/>
            <person name="Aryal R."/>
            <person name="Dudchenko O."/>
            <person name="Sargent D.J."/>
            <person name="Mead D."/>
            <person name="Buti M."/>
            <person name="Cavallini A."/>
            <person name="Hytonen T."/>
            <person name="Andres J."/>
            <person name="Pham M."/>
            <person name="Weisz D."/>
            <person name="Mascagni F."/>
            <person name="Usai G."/>
            <person name="Natali L."/>
            <person name="Bassil N."/>
            <person name="Fernandez G.E."/>
            <person name="Lomsadze A."/>
            <person name="Armour M."/>
            <person name="Olukolu B."/>
            <person name="Poorten T."/>
            <person name="Britton C."/>
            <person name="Davik J."/>
            <person name="Ashrafi H."/>
            <person name="Aiden E.L."/>
            <person name="Borodovsky M."/>
            <person name="Worthington M."/>
        </authorList>
    </citation>
    <scope>NUCLEOTIDE SEQUENCE [LARGE SCALE GENOMIC DNA]</scope>
    <source>
        <strain evidence="3">PI 553951</strain>
    </source>
</reference>
<dbReference type="AlphaFoldDB" id="A0AAW1VP73"/>
<evidence type="ECO:0000256" key="1">
    <source>
        <dbReference type="ARBA" id="ARBA00006010"/>
    </source>
</evidence>
<protein>
    <submittedName>
        <fullName evidence="3">Uncharacterized protein</fullName>
    </submittedName>
</protein>
<dbReference type="PANTHER" id="PTHR33227:SF21">
    <property type="entry name" value="F12F1.21 PROTEIN"/>
    <property type="match status" value="1"/>
</dbReference>
<comment type="similarity">
    <text evidence="1">Belongs to the STIG1 family.</text>
</comment>
<evidence type="ECO:0000313" key="4">
    <source>
        <dbReference type="Proteomes" id="UP001457282"/>
    </source>
</evidence>
<organism evidence="3 4">
    <name type="scientific">Rubus argutus</name>
    <name type="common">Southern blackberry</name>
    <dbReference type="NCBI Taxonomy" id="59490"/>
    <lineage>
        <taxon>Eukaryota</taxon>
        <taxon>Viridiplantae</taxon>
        <taxon>Streptophyta</taxon>
        <taxon>Embryophyta</taxon>
        <taxon>Tracheophyta</taxon>
        <taxon>Spermatophyta</taxon>
        <taxon>Magnoliopsida</taxon>
        <taxon>eudicotyledons</taxon>
        <taxon>Gunneridae</taxon>
        <taxon>Pentapetalae</taxon>
        <taxon>rosids</taxon>
        <taxon>fabids</taxon>
        <taxon>Rosales</taxon>
        <taxon>Rosaceae</taxon>
        <taxon>Rosoideae</taxon>
        <taxon>Rosoideae incertae sedis</taxon>
        <taxon>Rubus</taxon>
    </lineage>
</organism>